<dbReference type="InterPro" id="IPR008228">
    <property type="entry name" value="UCP006173"/>
</dbReference>
<keyword evidence="3" id="KW-1185">Reference proteome</keyword>
<comment type="similarity">
    <text evidence="1">Belongs to the UPF0260 family.</text>
</comment>
<dbReference type="Pfam" id="PF03692">
    <property type="entry name" value="CxxCxxCC"/>
    <property type="match status" value="1"/>
</dbReference>
<organism evidence="2 3">
    <name type="scientific">Pseudaeromonas paramecii</name>
    <dbReference type="NCBI Taxonomy" id="2138166"/>
    <lineage>
        <taxon>Bacteria</taxon>
        <taxon>Pseudomonadati</taxon>
        <taxon>Pseudomonadota</taxon>
        <taxon>Gammaproteobacteria</taxon>
        <taxon>Aeromonadales</taxon>
        <taxon>Aeromonadaceae</taxon>
        <taxon>Pseudaeromonas</taxon>
    </lineage>
</organism>
<dbReference type="NCBIfam" id="NF003500">
    <property type="entry name" value="PRK05170.1-4"/>
    <property type="match status" value="1"/>
</dbReference>
<proteinExistence type="inferred from homology"/>
<evidence type="ECO:0000313" key="3">
    <source>
        <dbReference type="Proteomes" id="UP001501321"/>
    </source>
</evidence>
<dbReference type="PIRSF" id="PIRSF006173">
    <property type="entry name" value="UCP006173"/>
    <property type="match status" value="1"/>
</dbReference>
<dbReference type="NCBIfam" id="NF003507">
    <property type="entry name" value="PRK05170.2-5"/>
    <property type="match status" value="1"/>
</dbReference>
<dbReference type="EMBL" id="BAABFC010000001">
    <property type="protein sequence ID" value="GAA4492786.1"/>
    <property type="molecule type" value="Genomic_DNA"/>
</dbReference>
<gene>
    <name evidence="2" type="ORF">GCM10023095_01850</name>
</gene>
<dbReference type="PANTHER" id="PTHR37421">
    <property type="entry name" value="UPF0260 PROTEIN YCGN"/>
    <property type="match status" value="1"/>
</dbReference>
<evidence type="ECO:0000256" key="1">
    <source>
        <dbReference type="HAMAP-Rule" id="MF_00676"/>
    </source>
</evidence>
<comment type="caution">
    <text evidence="2">The sequence shown here is derived from an EMBL/GenBank/DDBJ whole genome shotgun (WGS) entry which is preliminary data.</text>
</comment>
<reference evidence="3" key="1">
    <citation type="journal article" date="2019" name="Int. J. Syst. Evol. Microbiol.">
        <title>The Global Catalogue of Microorganisms (GCM) 10K type strain sequencing project: providing services to taxonomists for standard genome sequencing and annotation.</title>
        <authorList>
            <consortium name="The Broad Institute Genomics Platform"/>
            <consortium name="The Broad Institute Genome Sequencing Center for Infectious Disease"/>
            <person name="Wu L."/>
            <person name="Ma J."/>
        </authorList>
    </citation>
    <scope>NUCLEOTIDE SEQUENCE [LARGE SCALE GENOMIC DNA]</scope>
    <source>
        <strain evidence="3">JCM 32226</strain>
    </source>
</reference>
<dbReference type="NCBIfam" id="NF003501">
    <property type="entry name" value="PRK05170.1-5"/>
    <property type="match status" value="1"/>
</dbReference>
<name>A0ABP8PWZ8_9GAMM</name>
<accession>A0ABP8PWZ8</accession>
<evidence type="ECO:0000313" key="2">
    <source>
        <dbReference type="EMBL" id="GAA4492786.1"/>
    </source>
</evidence>
<dbReference type="Proteomes" id="UP001501321">
    <property type="component" value="Unassembled WGS sequence"/>
</dbReference>
<protein>
    <recommendedName>
        <fullName evidence="1">UPF0260 protein GCM10023095_01850</fullName>
    </recommendedName>
</protein>
<dbReference type="RefSeq" id="WP_345009131.1">
    <property type="nucleotide sequence ID" value="NZ_BAABFC010000001.1"/>
</dbReference>
<dbReference type="InterPro" id="IPR005358">
    <property type="entry name" value="Puta_zinc/iron-chelating_dom"/>
</dbReference>
<dbReference type="HAMAP" id="MF_00676">
    <property type="entry name" value="UPF0260"/>
    <property type="match status" value="1"/>
</dbReference>
<sequence>MQTEEMPFWQQLTLTQMSQAQWESLCDGCGKCCLNKLIDDETEELHFTNIACDLLDLRTCQCKDYPNRFKKVPDCTRLTPDLIDEFHWLPASCAYRRLAEGQPLPDWHPLITGSRSAMHAAGASVRGKAIHERHAGDWEDHIVTWPL</sequence>
<dbReference type="PANTHER" id="PTHR37421:SF1">
    <property type="entry name" value="UPF0260 PROTEIN YCGN"/>
    <property type="match status" value="1"/>
</dbReference>
<dbReference type="NCBIfam" id="NF003503">
    <property type="entry name" value="PRK05170.2-1"/>
    <property type="match status" value="1"/>
</dbReference>